<evidence type="ECO:0000313" key="6">
    <source>
        <dbReference type="Proteomes" id="UP000507222"/>
    </source>
</evidence>
<evidence type="ECO:0000313" key="5">
    <source>
        <dbReference type="EMBL" id="CAB4262792.1"/>
    </source>
</evidence>
<keyword evidence="3" id="KW-0472">Membrane</keyword>
<dbReference type="SUPFAM" id="SSF49354">
    <property type="entry name" value="PapD-like"/>
    <property type="match status" value="1"/>
</dbReference>
<evidence type="ECO:0000259" key="4">
    <source>
        <dbReference type="PROSITE" id="PS50202"/>
    </source>
</evidence>
<evidence type="ECO:0000256" key="1">
    <source>
        <dbReference type="ARBA" id="ARBA00008932"/>
    </source>
</evidence>
<feature type="transmembrane region" description="Helical" evidence="3">
    <location>
        <begin position="290"/>
        <end position="313"/>
    </location>
</feature>
<keyword evidence="3" id="KW-1133">Transmembrane helix</keyword>
<keyword evidence="3" id="KW-0812">Transmembrane</keyword>
<protein>
    <recommendedName>
        <fullName evidence="4">MSP domain-containing protein</fullName>
    </recommendedName>
</protein>
<dbReference type="GO" id="GO:0005789">
    <property type="term" value="C:endoplasmic reticulum membrane"/>
    <property type="evidence" value="ECO:0007669"/>
    <property type="project" value="InterPro"/>
</dbReference>
<dbReference type="Pfam" id="PF00635">
    <property type="entry name" value="Motile_Sperm"/>
    <property type="match status" value="1"/>
</dbReference>
<dbReference type="FunFam" id="2.60.40.10:FF:000813">
    <property type="entry name" value="Vesicle-associated protein 1-1"/>
    <property type="match status" value="1"/>
</dbReference>
<keyword evidence="2" id="KW-0175">Coiled coil</keyword>
<organism evidence="5 6">
    <name type="scientific">Prunus armeniaca</name>
    <name type="common">Apricot</name>
    <name type="synonym">Armeniaca vulgaris</name>
    <dbReference type="NCBI Taxonomy" id="36596"/>
    <lineage>
        <taxon>Eukaryota</taxon>
        <taxon>Viridiplantae</taxon>
        <taxon>Streptophyta</taxon>
        <taxon>Embryophyta</taxon>
        <taxon>Tracheophyta</taxon>
        <taxon>Spermatophyta</taxon>
        <taxon>Magnoliopsida</taxon>
        <taxon>eudicotyledons</taxon>
        <taxon>Gunneridae</taxon>
        <taxon>Pentapetalae</taxon>
        <taxon>rosids</taxon>
        <taxon>fabids</taxon>
        <taxon>Rosales</taxon>
        <taxon>Rosaceae</taxon>
        <taxon>Amygdaloideae</taxon>
        <taxon>Amygdaleae</taxon>
        <taxon>Prunus</taxon>
    </lineage>
</organism>
<dbReference type="Gene3D" id="1.10.287.2610">
    <property type="match status" value="1"/>
</dbReference>
<name>A0A6J5TH51_PRUAR</name>
<proteinExistence type="inferred from homology"/>
<dbReference type="PANTHER" id="PTHR10809:SF148">
    <property type="entry name" value="OS01G0936800 PROTEIN"/>
    <property type="match status" value="1"/>
</dbReference>
<dbReference type="Gene3D" id="2.60.40.10">
    <property type="entry name" value="Immunoglobulins"/>
    <property type="match status" value="1"/>
</dbReference>
<dbReference type="InterPro" id="IPR016763">
    <property type="entry name" value="VAP"/>
</dbReference>
<sequence>MMTTELLDVQPRELKFTFELKKQSLCSIQLINKSDHYVAFKVKTTSPKKYCVRPNAGIIKPKATCDFTVTMQAQRVAPPDLQCKDKFLILSTVIPFGTTEEEITSDMFSKDSGKYIEEKKLRVVLISPPSSPVFVPINGESKQDPCYENSVKKDRVLSGVENIPPPHGVAEDVEGFETYKDMDESRAVKDVEELKPAKDVVELKPANIGEELKLAKVVEELKPAKDAVGLNLTKDFEELKLKLNTVDSKLKEAELTIMKLTEERSMTTREKNMLKHELELLRRKNNVKRIMVGFPLFYVCMVALISLAIGYFIHP</sequence>
<dbReference type="GO" id="GO:0061817">
    <property type="term" value="P:endoplasmic reticulum-plasma membrane tethering"/>
    <property type="evidence" value="ECO:0007669"/>
    <property type="project" value="TreeGrafter"/>
</dbReference>
<dbReference type="AlphaFoldDB" id="A0A6J5TH51"/>
<evidence type="ECO:0000256" key="3">
    <source>
        <dbReference type="SAM" id="Phobius"/>
    </source>
</evidence>
<dbReference type="Proteomes" id="UP000507222">
    <property type="component" value="Unassembled WGS sequence"/>
</dbReference>
<gene>
    <name evidence="5" type="ORF">CURHAP_LOCUS2199</name>
</gene>
<dbReference type="InterPro" id="IPR000535">
    <property type="entry name" value="MSP_dom"/>
</dbReference>
<dbReference type="PROSITE" id="PS50202">
    <property type="entry name" value="MSP"/>
    <property type="match status" value="1"/>
</dbReference>
<dbReference type="EMBL" id="CAEKDK010000001">
    <property type="protein sequence ID" value="CAB4262792.1"/>
    <property type="molecule type" value="Genomic_DNA"/>
</dbReference>
<dbReference type="PANTHER" id="PTHR10809">
    <property type="entry name" value="VESICLE-ASSOCIATED MEMBRANE PROTEIN-ASSOCIATED PROTEIN"/>
    <property type="match status" value="1"/>
</dbReference>
<feature type="domain" description="MSP" evidence="4">
    <location>
        <begin position="6"/>
        <end position="126"/>
    </location>
</feature>
<reference evidence="5 6" key="1">
    <citation type="submission" date="2020-05" db="EMBL/GenBank/DDBJ databases">
        <authorList>
            <person name="Campoy J."/>
            <person name="Schneeberger K."/>
            <person name="Spophaly S."/>
        </authorList>
    </citation>
    <scope>NUCLEOTIDE SEQUENCE [LARGE SCALE GENOMIC DNA]</scope>
    <source>
        <strain evidence="5">PruArmRojPasFocal</strain>
    </source>
</reference>
<dbReference type="GO" id="GO:0090158">
    <property type="term" value="P:endoplasmic reticulum membrane organization"/>
    <property type="evidence" value="ECO:0007669"/>
    <property type="project" value="TreeGrafter"/>
</dbReference>
<dbReference type="InterPro" id="IPR008962">
    <property type="entry name" value="PapD-like_sf"/>
</dbReference>
<dbReference type="InterPro" id="IPR013783">
    <property type="entry name" value="Ig-like_fold"/>
</dbReference>
<dbReference type="PIRSF" id="PIRSF019693">
    <property type="entry name" value="VAMP-associated"/>
    <property type="match status" value="1"/>
</dbReference>
<feature type="coiled-coil region" evidence="2">
    <location>
        <begin position="236"/>
        <end position="270"/>
    </location>
</feature>
<dbReference type="GO" id="GO:0005886">
    <property type="term" value="C:plasma membrane"/>
    <property type="evidence" value="ECO:0007669"/>
    <property type="project" value="TreeGrafter"/>
</dbReference>
<evidence type="ECO:0000256" key="2">
    <source>
        <dbReference type="SAM" id="Coils"/>
    </source>
</evidence>
<comment type="similarity">
    <text evidence="1">Belongs to the VAMP-associated protein (VAP) (TC 9.B.17) family.</text>
</comment>
<accession>A0A6J5TH51</accession>